<dbReference type="InterPro" id="IPR001680">
    <property type="entry name" value="WD40_rpt"/>
</dbReference>
<dbReference type="InterPro" id="IPR015943">
    <property type="entry name" value="WD40/YVTN_repeat-like_dom_sf"/>
</dbReference>
<evidence type="ECO:0000313" key="6">
    <source>
        <dbReference type="Proteomes" id="UP000807769"/>
    </source>
</evidence>
<keyword evidence="1 3" id="KW-0853">WD repeat</keyword>
<name>A0A9P7JJF8_9AGAM</name>
<proteinExistence type="predicted"/>
<reference evidence="5" key="1">
    <citation type="journal article" date="2020" name="New Phytol.">
        <title>Comparative genomics reveals dynamic genome evolution in host specialist ectomycorrhizal fungi.</title>
        <authorList>
            <person name="Lofgren L.A."/>
            <person name="Nguyen N.H."/>
            <person name="Vilgalys R."/>
            <person name="Ruytinx J."/>
            <person name="Liao H.L."/>
            <person name="Branco S."/>
            <person name="Kuo A."/>
            <person name="LaButti K."/>
            <person name="Lipzen A."/>
            <person name="Andreopoulos W."/>
            <person name="Pangilinan J."/>
            <person name="Riley R."/>
            <person name="Hundley H."/>
            <person name="Na H."/>
            <person name="Barry K."/>
            <person name="Grigoriev I.V."/>
            <person name="Stajich J.E."/>
            <person name="Kennedy P.G."/>
        </authorList>
    </citation>
    <scope>NUCLEOTIDE SEQUENCE</scope>
    <source>
        <strain evidence="5">MN1</strain>
    </source>
</reference>
<dbReference type="OrthoDB" id="63070at2759"/>
<dbReference type="RefSeq" id="XP_041198941.1">
    <property type="nucleotide sequence ID" value="XM_041334164.1"/>
</dbReference>
<dbReference type="SMART" id="SM00320">
    <property type="entry name" value="WD40"/>
    <property type="match status" value="6"/>
</dbReference>
<dbReference type="SUPFAM" id="SSF50978">
    <property type="entry name" value="WD40 repeat-like"/>
    <property type="match status" value="1"/>
</dbReference>
<evidence type="ECO:0000256" key="2">
    <source>
        <dbReference type="ARBA" id="ARBA00022737"/>
    </source>
</evidence>
<dbReference type="PANTHER" id="PTHR19847">
    <property type="entry name" value="DDB1- AND CUL4-ASSOCIATED FACTOR 11"/>
    <property type="match status" value="1"/>
</dbReference>
<evidence type="ECO:0000256" key="3">
    <source>
        <dbReference type="PROSITE-ProRule" id="PRU00221"/>
    </source>
</evidence>
<evidence type="ECO:0000256" key="1">
    <source>
        <dbReference type="ARBA" id="ARBA00022574"/>
    </source>
</evidence>
<dbReference type="PANTHER" id="PTHR19847:SF7">
    <property type="entry name" value="DDB1- AND CUL4-ASSOCIATED FACTOR 11"/>
    <property type="match status" value="1"/>
</dbReference>
<dbReference type="Proteomes" id="UP000807769">
    <property type="component" value="Unassembled WGS sequence"/>
</dbReference>
<dbReference type="GO" id="GO:0043161">
    <property type="term" value="P:proteasome-mediated ubiquitin-dependent protein catabolic process"/>
    <property type="evidence" value="ECO:0007669"/>
    <property type="project" value="TreeGrafter"/>
</dbReference>
<organism evidence="5 6">
    <name type="scientific">Suillus subaureus</name>
    <dbReference type="NCBI Taxonomy" id="48587"/>
    <lineage>
        <taxon>Eukaryota</taxon>
        <taxon>Fungi</taxon>
        <taxon>Dikarya</taxon>
        <taxon>Basidiomycota</taxon>
        <taxon>Agaricomycotina</taxon>
        <taxon>Agaricomycetes</taxon>
        <taxon>Agaricomycetidae</taxon>
        <taxon>Boletales</taxon>
        <taxon>Suillineae</taxon>
        <taxon>Suillaceae</taxon>
        <taxon>Suillus</taxon>
    </lineage>
</organism>
<dbReference type="PRINTS" id="PR00320">
    <property type="entry name" value="GPROTEINBRPT"/>
</dbReference>
<keyword evidence="6" id="KW-1185">Reference proteome</keyword>
<feature type="region of interest" description="Disordered" evidence="4">
    <location>
        <begin position="630"/>
        <end position="653"/>
    </location>
</feature>
<evidence type="ECO:0000256" key="4">
    <source>
        <dbReference type="SAM" id="MobiDB-lite"/>
    </source>
</evidence>
<dbReference type="GO" id="GO:0080008">
    <property type="term" value="C:Cul4-RING E3 ubiquitin ligase complex"/>
    <property type="evidence" value="ECO:0007669"/>
    <property type="project" value="TreeGrafter"/>
</dbReference>
<feature type="region of interest" description="Disordered" evidence="4">
    <location>
        <begin position="1"/>
        <end position="26"/>
    </location>
</feature>
<feature type="repeat" description="WD" evidence="3">
    <location>
        <begin position="373"/>
        <end position="407"/>
    </location>
</feature>
<dbReference type="PROSITE" id="PS50294">
    <property type="entry name" value="WD_REPEATS_REGION"/>
    <property type="match status" value="2"/>
</dbReference>
<dbReference type="Gene3D" id="2.130.10.10">
    <property type="entry name" value="YVTN repeat-like/Quinoprotein amine dehydrogenase"/>
    <property type="match status" value="2"/>
</dbReference>
<feature type="repeat" description="WD" evidence="3">
    <location>
        <begin position="421"/>
        <end position="455"/>
    </location>
</feature>
<evidence type="ECO:0000313" key="5">
    <source>
        <dbReference type="EMBL" id="KAG1825688.1"/>
    </source>
</evidence>
<dbReference type="InterPro" id="IPR036322">
    <property type="entry name" value="WD40_repeat_dom_sf"/>
</dbReference>
<dbReference type="InterPro" id="IPR020472">
    <property type="entry name" value="WD40_PAC1"/>
</dbReference>
<feature type="compositionally biased region" description="Acidic residues" evidence="4">
    <location>
        <begin position="107"/>
        <end position="117"/>
    </location>
</feature>
<dbReference type="Pfam" id="PF00400">
    <property type="entry name" value="WD40"/>
    <property type="match status" value="4"/>
</dbReference>
<dbReference type="AlphaFoldDB" id="A0A9P7JJF8"/>
<accession>A0A9P7JJF8</accession>
<feature type="region of interest" description="Disordered" evidence="4">
    <location>
        <begin position="98"/>
        <end position="117"/>
    </location>
</feature>
<comment type="caution">
    <text evidence="5">The sequence shown here is derived from an EMBL/GenBank/DDBJ whole genome shotgun (WGS) entry which is preliminary data.</text>
</comment>
<feature type="compositionally biased region" description="Acidic residues" evidence="4">
    <location>
        <begin position="10"/>
        <end position="26"/>
    </location>
</feature>
<protein>
    <submittedName>
        <fullName evidence="5">WD40-repeat-containing domain protein</fullName>
    </submittedName>
</protein>
<dbReference type="GeneID" id="64628181"/>
<keyword evidence="2" id="KW-0677">Repeat</keyword>
<dbReference type="EMBL" id="JABBWG010000002">
    <property type="protein sequence ID" value="KAG1825688.1"/>
    <property type="molecule type" value="Genomic_DNA"/>
</dbReference>
<gene>
    <name evidence="5" type="ORF">BJ212DRAFT_1315532</name>
</gene>
<dbReference type="InterPro" id="IPR051859">
    <property type="entry name" value="DCAF"/>
</dbReference>
<dbReference type="PROSITE" id="PS50082">
    <property type="entry name" value="WD_REPEATS_2"/>
    <property type="match status" value="2"/>
</dbReference>
<sequence>MSEYDRIDFDMLEENDDDYDGPDAYVDEEDDTVLDLEDRHDSVHERTGVTQESPMLRQIFLSLFNSQNVHRTDAGGGGNGSEPRQLRTISIRDLQRLLNSRSVESPTDYEEDDDDDDEIENVGEWHQAWFPPHKEPQQQGVELLMGGEFGSVSSKIRSRRNKRNVSRMILDQSSRPRGAISRENMTSELIPNTNGTAVASYAANVYCGQFSKDYSFYYTCCQDFRLHIYDMTSPPSPYMKRPRNLRRSATGVWDDSDRDHDTTLKILKTIQGCTGRWTITDSHLSPDNERMIYSSISPTVYMTSTLDSSVTQIPIRFQDPNQRQRARTHWGWDEDSFGIWSCRFSADGNEVVAGGSGQIFVYDLLADRRTVKIIAHEDDVNSCCWADTASGNVLISASDDTFLKVWDRRSLGASQKPSGVLVGHTEGITNVSAKGDGRYIISNGKDQALRLWDLRKMCSSEDFDNGADRNYRLREFDYRYGHYPKPKRAAHPRDCSVMTYRGHAVLRTLIRCHFSPAETTGGQYIYSGSADGKIHIWSLDGRIVQVLDRSKTSAMTFDPSAEEYLLPNSTRNTVCVRDVSWNGNEPVMMSAGWDGGQSLSKSVVARHEWKGLSKMSYGLEDWMEKQNMERNERATRTRRTLRVPGAFDTEENE</sequence>